<dbReference type="Pfam" id="PF13921">
    <property type="entry name" value="Myb_DNA-bind_6"/>
    <property type="match status" value="1"/>
</dbReference>
<dbReference type="GO" id="GO:1902806">
    <property type="term" value="P:regulation of cell cycle G1/S phase transition"/>
    <property type="evidence" value="ECO:0007669"/>
    <property type="project" value="UniProtKB-ARBA"/>
</dbReference>
<dbReference type="GO" id="GO:1902584">
    <property type="term" value="P:positive regulation of response to water deprivation"/>
    <property type="evidence" value="ECO:0007669"/>
    <property type="project" value="UniProtKB-ARBA"/>
</dbReference>
<dbReference type="InterPro" id="IPR017930">
    <property type="entry name" value="Myb_dom"/>
</dbReference>
<evidence type="ECO:0000313" key="9">
    <source>
        <dbReference type="EMBL" id="KAK7269081.1"/>
    </source>
</evidence>
<evidence type="ECO:0000256" key="6">
    <source>
        <dbReference type="SAM" id="MobiDB-lite"/>
    </source>
</evidence>
<keyword evidence="2" id="KW-0677">Repeat</keyword>
<dbReference type="SUPFAM" id="SSF46689">
    <property type="entry name" value="Homeodomain-like"/>
    <property type="match status" value="1"/>
</dbReference>
<dbReference type="GO" id="GO:0009554">
    <property type="term" value="P:megasporogenesis"/>
    <property type="evidence" value="ECO:0007669"/>
    <property type="project" value="UniProtKB-ARBA"/>
</dbReference>
<comment type="subcellular location">
    <subcellularLocation>
        <location evidence="1">Nucleus</location>
    </subcellularLocation>
</comment>
<sequence>MMQHMKKQQHQCNEESKKERHIVSWTQEEDDMLREQSGTHGTENWAIIAPKFKDKTTRQCRRRWYTYLNSDIKKGGWSVEEDMLLCEKRPTSVTDHIYEMEL</sequence>
<name>A0AAN9IDS4_CROPI</name>
<evidence type="ECO:0000259" key="8">
    <source>
        <dbReference type="PROSITE" id="PS51294"/>
    </source>
</evidence>
<protein>
    <submittedName>
        <fullName evidence="9">Uncharacterized protein</fullName>
    </submittedName>
</protein>
<feature type="domain" description="Myb-like" evidence="7">
    <location>
        <begin position="24"/>
        <end position="68"/>
    </location>
</feature>
<dbReference type="Gene3D" id="1.10.10.60">
    <property type="entry name" value="Homeodomain-like"/>
    <property type="match status" value="1"/>
</dbReference>
<dbReference type="EMBL" id="JAYWIO010000004">
    <property type="protein sequence ID" value="KAK7269081.1"/>
    <property type="molecule type" value="Genomic_DNA"/>
</dbReference>
<keyword evidence="4" id="KW-0539">Nucleus</keyword>
<dbReference type="GO" id="GO:0050891">
    <property type="term" value="P:multicellular organismal-level water homeostasis"/>
    <property type="evidence" value="ECO:0007669"/>
    <property type="project" value="UniProtKB-ARBA"/>
</dbReference>
<keyword evidence="10" id="KW-1185">Reference proteome</keyword>
<dbReference type="GO" id="GO:0010444">
    <property type="term" value="P:guard mother cell differentiation"/>
    <property type="evidence" value="ECO:0007669"/>
    <property type="project" value="UniProtKB-ARBA"/>
</dbReference>
<dbReference type="GO" id="GO:0010052">
    <property type="term" value="P:guard cell differentiation"/>
    <property type="evidence" value="ECO:0007669"/>
    <property type="project" value="UniProtKB-ARBA"/>
</dbReference>
<dbReference type="PROSITE" id="PS50090">
    <property type="entry name" value="MYB_LIKE"/>
    <property type="match status" value="1"/>
</dbReference>
<dbReference type="SMART" id="SM00717">
    <property type="entry name" value="SANT"/>
    <property type="match status" value="1"/>
</dbReference>
<evidence type="ECO:0000256" key="2">
    <source>
        <dbReference type="ARBA" id="ARBA00022737"/>
    </source>
</evidence>
<dbReference type="GO" id="GO:0005634">
    <property type="term" value="C:nucleus"/>
    <property type="evidence" value="ECO:0007669"/>
    <property type="project" value="UniProtKB-SubCell"/>
</dbReference>
<keyword evidence="3" id="KW-0238">DNA-binding</keyword>
<dbReference type="GO" id="GO:2000037">
    <property type="term" value="P:regulation of stomatal complex patterning"/>
    <property type="evidence" value="ECO:0007669"/>
    <property type="project" value="UniProtKB-ARBA"/>
</dbReference>
<evidence type="ECO:0000256" key="3">
    <source>
        <dbReference type="ARBA" id="ARBA00023125"/>
    </source>
</evidence>
<evidence type="ECO:0000256" key="5">
    <source>
        <dbReference type="ARBA" id="ARBA00063045"/>
    </source>
</evidence>
<reference evidence="9 10" key="1">
    <citation type="submission" date="2024-01" db="EMBL/GenBank/DDBJ databases">
        <title>The genomes of 5 underutilized Papilionoideae crops provide insights into root nodulation and disease resistanc.</title>
        <authorList>
            <person name="Yuan L."/>
        </authorList>
    </citation>
    <scope>NUCLEOTIDE SEQUENCE [LARGE SCALE GENOMIC DNA]</scope>
    <source>
        <strain evidence="9">ZHUSHIDOU_FW_LH</strain>
        <tissue evidence="9">Leaf</tissue>
    </source>
</reference>
<dbReference type="InterPro" id="IPR001005">
    <property type="entry name" value="SANT/Myb"/>
</dbReference>
<comment type="caution">
    <text evidence="9">The sequence shown here is derived from an EMBL/GenBank/DDBJ whole genome shotgun (WGS) entry which is preliminary data.</text>
</comment>
<comment type="subunit">
    <text evidence="5">Interacts with RBR1.</text>
</comment>
<dbReference type="GO" id="GO:0009629">
    <property type="term" value="P:response to gravity"/>
    <property type="evidence" value="ECO:0007669"/>
    <property type="project" value="UniProtKB-ARBA"/>
</dbReference>
<dbReference type="InterPro" id="IPR050560">
    <property type="entry name" value="MYB_TF"/>
</dbReference>
<dbReference type="PANTHER" id="PTHR45614">
    <property type="entry name" value="MYB PROTEIN-RELATED"/>
    <property type="match status" value="1"/>
</dbReference>
<proteinExistence type="predicted"/>
<evidence type="ECO:0000256" key="1">
    <source>
        <dbReference type="ARBA" id="ARBA00004123"/>
    </source>
</evidence>
<dbReference type="PANTHER" id="PTHR45614:SF76">
    <property type="entry name" value="TRANSCRIPTION FACTOR MYB124"/>
    <property type="match status" value="1"/>
</dbReference>
<dbReference type="PROSITE" id="PS51294">
    <property type="entry name" value="HTH_MYB"/>
    <property type="match status" value="1"/>
</dbReference>
<dbReference type="AlphaFoldDB" id="A0AAN9IDS4"/>
<evidence type="ECO:0000256" key="4">
    <source>
        <dbReference type="ARBA" id="ARBA00023242"/>
    </source>
</evidence>
<feature type="compositionally biased region" description="Basic and acidic residues" evidence="6">
    <location>
        <begin position="12"/>
        <end position="22"/>
    </location>
</feature>
<dbReference type="GO" id="GO:0010235">
    <property type="term" value="P:guard mother cell cytokinesis"/>
    <property type="evidence" value="ECO:0007669"/>
    <property type="project" value="UniProtKB-ARBA"/>
</dbReference>
<accession>A0AAN9IDS4</accession>
<dbReference type="GO" id="GO:0048364">
    <property type="term" value="P:root development"/>
    <property type="evidence" value="ECO:0007669"/>
    <property type="project" value="UniProtKB-ARBA"/>
</dbReference>
<organism evidence="9 10">
    <name type="scientific">Crotalaria pallida</name>
    <name type="common">Smooth rattlebox</name>
    <name type="synonym">Crotalaria striata</name>
    <dbReference type="NCBI Taxonomy" id="3830"/>
    <lineage>
        <taxon>Eukaryota</taxon>
        <taxon>Viridiplantae</taxon>
        <taxon>Streptophyta</taxon>
        <taxon>Embryophyta</taxon>
        <taxon>Tracheophyta</taxon>
        <taxon>Spermatophyta</taxon>
        <taxon>Magnoliopsida</taxon>
        <taxon>eudicotyledons</taxon>
        <taxon>Gunneridae</taxon>
        <taxon>Pentapetalae</taxon>
        <taxon>rosids</taxon>
        <taxon>fabids</taxon>
        <taxon>Fabales</taxon>
        <taxon>Fabaceae</taxon>
        <taxon>Papilionoideae</taxon>
        <taxon>50 kb inversion clade</taxon>
        <taxon>genistoids sensu lato</taxon>
        <taxon>core genistoids</taxon>
        <taxon>Crotalarieae</taxon>
        <taxon>Crotalaria</taxon>
    </lineage>
</organism>
<dbReference type="Proteomes" id="UP001372338">
    <property type="component" value="Unassembled WGS sequence"/>
</dbReference>
<dbReference type="CDD" id="cd00167">
    <property type="entry name" value="SANT"/>
    <property type="match status" value="1"/>
</dbReference>
<feature type="domain" description="HTH myb-type" evidence="8">
    <location>
        <begin position="17"/>
        <end position="72"/>
    </location>
</feature>
<dbReference type="GO" id="GO:0000981">
    <property type="term" value="F:DNA-binding transcription factor activity, RNA polymerase II-specific"/>
    <property type="evidence" value="ECO:0007669"/>
    <property type="project" value="TreeGrafter"/>
</dbReference>
<dbReference type="GO" id="GO:0010376">
    <property type="term" value="P:stomatal complex formation"/>
    <property type="evidence" value="ECO:0007669"/>
    <property type="project" value="UniProtKB-ARBA"/>
</dbReference>
<evidence type="ECO:0000259" key="7">
    <source>
        <dbReference type="PROSITE" id="PS50090"/>
    </source>
</evidence>
<dbReference type="GO" id="GO:0009737">
    <property type="term" value="P:response to abscisic acid"/>
    <property type="evidence" value="ECO:0007669"/>
    <property type="project" value="UniProtKB-ARBA"/>
</dbReference>
<dbReference type="GO" id="GO:1901333">
    <property type="term" value="P:positive regulation of lateral root development"/>
    <property type="evidence" value="ECO:0007669"/>
    <property type="project" value="UniProtKB-ARBA"/>
</dbReference>
<dbReference type="GO" id="GO:1901002">
    <property type="term" value="P:positive regulation of response to salt stress"/>
    <property type="evidence" value="ECO:0007669"/>
    <property type="project" value="UniProtKB-ARBA"/>
</dbReference>
<dbReference type="FunFam" id="1.10.10.60:FF:000355">
    <property type="entry name" value="Transcription factor MYB124"/>
    <property type="match status" value="1"/>
</dbReference>
<dbReference type="GO" id="GO:0000978">
    <property type="term" value="F:RNA polymerase II cis-regulatory region sequence-specific DNA binding"/>
    <property type="evidence" value="ECO:0007669"/>
    <property type="project" value="TreeGrafter"/>
</dbReference>
<gene>
    <name evidence="9" type="ORF">RIF29_21797</name>
</gene>
<dbReference type="InterPro" id="IPR009057">
    <property type="entry name" value="Homeodomain-like_sf"/>
</dbReference>
<feature type="region of interest" description="Disordered" evidence="6">
    <location>
        <begin position="1"/>
        <end position="23"/>
    </location>
</feature>
<evidence type="ECO:0000313" key="10">
    <source>
        <dbReference type="Proteomes" id="UP001372338"/>
    </source>
</evidence>
<dbReference type="GO" id="GO:0032875">
    <property type="term" value="P:regulation of DNA endoreduplication"/>
    <property type="evidence" value="ECO:0007669"/>
    <property type="project" value="UniProtKB-ARBA"/>
</dbReference>